<comment type="caution">
    <text evidence="1">The sequence shown here is derived from an EMBL/GenBank/DDBJ whole genome shotgun (WGS) entry which is preliminary data.</text>
</comment>
<evidence type="ECO:0000313" key="2">
    <source>
        <dbReference type="Proteomes" id="UP000019402"/>
    </source>
</evidence>
<dbReference type="Proteomes" id="UP000019402">
    <property type="component" value="Unassembled WGS sequence"/>
</dbReference>
<dbReference type="EMBL" id="BAMD01000121">
    <property type="protein sequence ID" value="GAF05776.1"/>
    <property type="molecule type" value="Genomic_DNA"/>
</dbReference>
<dbReference type="AlphaFoldDB" id="W7YM86"/>
<proteinExistence type="predicted"/>
<organism evidence="1 2">
    <name type="scientific">Saccharicrinis fermentans DSM 9555 = JCM 21142</name>
    <dbReference type="NCBI Taxonomy" id="869213"/>
    <lineage>
        <taxon>Bacteria</taxon>
        <taxon>Pseudomonadati</taxon>
        <taxon>Bacteroidota</taxon>
        <taxon>Bacteroidia</taxon>
        <taxon>Marinilabiliales</taxon>
        <taxon>Marinilabiliaceae</taxon>
        <taxon>Saccharicrinis</taxon>
    </lineage>
</organism>
<dbReference type="RefSeq" id="WP_027473171.1">
    <property type="nucleotide sequence ID" value="NZ_BAMD01000121.1"/>
</dbReference>
<gene>
    <name evidence="1" type="ORF">JCM21142_104528</name>
</gene>
<name>W7YM86_9BACT</name>
<keyword evidence="2" id="KW-1185">Reference proteome</keyword>
<evidence type="ECO:0000313" key="1">
    <source>
        <dbReference type="EMBL" id="GAF05776.1"/>
    </source>
</evidence>
<sequence>MKEELSSELLALFLPEGILDYFQLMSNSHLNTQPNITTAGLARTIAPGPALARGYNPENALENLLHVEMASKEVTSLLFFNSP</sequence>
<reference evidence="1 2" key="1">
    <citation type="journal article" date="2014" name="Genome Announc.">
        <title>Draft Genome Sequence of Cytophaga fermentans JCM 21142T, a Facultative Anaerobe Isolated from Marine Mud.</title>
        <authorList>
            <person name="Starns D."/>
            <person name="Oshima K."/>
            <person name="Suda W."/>
            <person name="Iino T."/>
            <person name="Yuki M."/>
            <person name="Inoue J."/>
            <person name="Kitamura K."/>
            <person name="Iida T."/>
            <person name="Darby A."/>
            <person name="Hattori M."/>
            <person name="Ohkuma M."/>
        </authorList>
    </citation>
    <scope>NUCLEOTIDE SEQUENCE [LARGE SCALE GENOMIC DNA]</scope>
    <source>
        <strain evidence="1 2">JCM 21142</strain>
    </source>
</reference>
<accession>W7YM86</accession>
<protein>
    <submittedName>
        <fullName evidence="1">Uncharacterized protein</fullName>
    </submittedName>
</protein>